<proteinExistence type="predicted"/>
<comment type="caution">
    <text evidence="1">The sequence shown here is derived from an EMBL/GenBank/DDBJ whole genome shotgun (WGS) entry which is preliminary data.</text>
</comment>
<evidence type="ECO:0000313" key="1">
    <source>
        <dbReference type="EMBL" id="GBE82669.1"/>
    </source>
</evidence>
<dbReference type="Proteomes" id="UP000287166">
    <property type="component" value="Unassembled WGS sequence"/>
</dbReference>
<dbReference type="RefSeq" id="XP_027613582.1">
    <property type="nucleotide sequence ID" value="XM_027757781.1"/>
</dbReference>
<organism evidence="1 2">
    <name type="scientific">Sparassis crispa</name>
    <dbReference type="NCBI Taxonomy" id="139825"/>
    <lineage>
        <taxon>Eukaryota</taxon>
        <taxon>Fungi</taxon>
        <taxon>Dikarya</taxon>
        <taxon>Basidiomycota</taxon>
        <taxon>Agaricomycotina</taxon>
        <taxon>Agaricomycetes</taxon>
        <taxon>Polyporales</taxon>
        <taxon>Sparassidaceae</taxon>
        <taxon>Sparassis</taxon>
    </lineage>
</organism>
<dbReference type="EMBL" id="BFAD01000004">
    <property type="protein sequence ID" value="GBE82669.1"/>
    <property type="molecule type" value="Genomic_DNA"/>
</dbReference>
<sequence>MAPLCIEVADAPSTAAFRADQAIAGPAGEILKNTQGVVKVYYGLQFEEEKHVYVCNVWERLDDHRRLQADAVAYPLLGKACAQFMAGGSRIVHIYPTSEPYGALAAPATELAYVTVKPGQSKEKVDEYGAALMALMNGLPESYGVRTAVWGQTEENPNTIAFVIGWTSVEAHFNTVKTHPEAIRLLTELREIADITLSHAELKAY</sequence>
<protein>
    <recommendedName>
        <fullName evidence="3">ABM domain-containing protein</fullName>
    </recommendedName>
</protein>
<dbReference type="InParanoid" id="A0A401GKJ3"/>
<dbReference type="OrthoDB" id="3830579at2759"/>
<dbReference type="Gene3D" id="3.30.70.100">
    <property type="match status" value="2"/>
</dbReference>
<accession>A0A401GKJ3</accession>
<evidence type="ECO:0008006" key="3">
    <source>
        <dbReference type="Google" id="ProtNLM"/>
    </source>
</evidence>
<name>A0A401GKJ3_9APHY</name>
<dbReference type="GeneID" id="38779586"/>
<reference evidence="1 2" key="1">
    <citation type="journal article" date="2018" name="Sci. Rep.">
        <title>Genome sequence of the cauliflower mushroom Sparassis crispa (Hanabiratake) and its association with beneficial usage.</title>
        <authorList>
            <person name="Kiyama R."/>
            <person name="Furutani Y."/>
            <person name="Kawaguchi K."/>
            <person name="Nakanishi T."/>
        </authorList>
    </citation>
    <scope>NUCLEOTIDE SEQUENCE [LARGE SCALE GENOMIC DNA]</scope>
</reference>
<dbReference type="InterPro" id="IPR011008">
    <property type="entry name" value="Dimeric_a/b-barrel"/>
</dbReference>
<dbReference type="SUPFAM" id="SSF54909">
    <property type="entry name" value="Dimeric alpha+beta barrel"/>
    <property type="match status" value="1"/>
</dbReference>
<dbReference type="STRING" id="139825.A0A401GKJ3"/>
<gene>
    <name evidence="1" type="ORF">SCP_0410540</name>
</gene>
<evidence type="ECO:0000313" key="2">
    <source>
        <dbReference type="Proteomes" id="UP000287166"/>
    </source>
</evidence>
<keyword evidence="2" id="KW-1185">Reference proteome</keyword>
<dbReference type="AlphaFoldDB" id="A0A401GKJ3"/>